<evidence type="ECO:0000313" key="3">
    <source>
        <dbReference type="EMBL" id="PIL25940.1"/>
    </source>
</evidence>
<gene>
    <name evidence="3" type="ORF">GSI_11694</name>
</gene>
<dbReference type="Pfam" id="PF20231">
    <property type="entry name" value="DUF6589"/>
    <property type="match status" value="1"/>
</dbReference>
<evidence type="ECO:0000259" key="2">
    <source>
        <dbReference type="Pfam" id="PF20231"/>
    </source>
</evidence>
<feature type="region of interest" description="Disordered" evidence="1">
    <location>
        <begin position="430"/>
        <end position="491"/>
    </location>
</feature>
<accession>A0A2G8RWQ0</accession>
<feature type="domain" description="DUF6589" evidence="2">
    <location>
        <begin position="270"/>
        <end position="600"/>
    </location>
</feature>
<name>A0A2G8RWQ0_9APHY</name>
<comment type="caution">
    <text evidence="3">The sequence shown here is derived from an EMBL/GenBank/DDBJ whole genome shotgun (WGS) entry which is preliminary data.</text>
</comment>
<dbReference type="Proteomes" id="UP000230002">
    <property type="component" value="Unassembled WGS sequence"/>
</dbReference>
<evidence type="ECO:0000313" key="4">
    <source>
        <dbReference type="Proteomes" id="UP000230002"/>
    </source>
</evidence>
<reference evidence="3 4" key="1">
    <citation type="journal article" date="2015" name="Sci. Rep.">
        <title>Chromosome-level genome map provides insights into diverse defense mechanisms in the medicinal fungus Ganoderma sinense.</title>
        <authorList>
            <person name="Zhu Y."/>
            <person name="Xu J."/>
            <person name="Sun C."/>
            <person name="Zhou S."/>
            <person name="Xu H."/>
            <person name="Nelson D.R."/>
            <person name="Qian J."/>
            <person name="Song J."/>
            <person name="Luo H."/>
            <person name="Xiang L."/>
            <person name="Li Y."/>
            <person name="Xu Z."/>
            <person name="Ji A."/>
            <person name="Wang L."/>
            <person name="Lu S."/>
            <person name="Hayward A."/>
            <person name="Sun W."/>
            <person name="Li X."/>
            <person name="Schwartz D.C."/>
            <person name="Wang Y."/>
            <person name="Chen S."/>
        </authorList>
    </citation>
    <scope>NUCLEOTIDE SEQUENCE [LARGE SCALE GENOMIC DNA]</scope>
    <source>
        <strain evidence="3 4">ZZ0214-1</strain>
    </source>
</reference>
<dbReference type="AlphaFoldDB" id="A0A2G8RWQ0"/>
<organism evidence="3 4">
    <name type="scientific">Ganoderma sinense ZZ0214-1</name>
    <dbReference type="NCBI Taxonomy" id="1077348"/>
    <lineage>
        <taxon>Eukaryota</taxon>
        <taxon>Fungi</taxon>
        <taxon>Dikarya</taxon>
        <taxon>Basidiomycota</taxon>
        <taxon>Agaricomycotina</taxon>
        <taxon>Agaricomycetes</taxon>
        <taxon>Polyporales</taxon>
        <taxon>Polyporaceae</taxon>
        <taxon>Ganoderma</taxon>
    </lineage>
</organism>
<feature type="compositionally biased region" description="Low complexity" evidence="1">
    <location>
        <begin position="471"/>
        <end position="487"/>
    </location>
</feature>
<keyword evidence="4" id="KW-1185">Reference proteome</keyword>
<evidence type="ECO:0000256" key="1">
    <source>
        <dbReference type="SAM" id="MobiDB-lite"/>
    </source>
</evidence>
<proteinExistence type="predicted"/>
<sequence>MAVQLCEAHLVREQHAAVRGVVGLHGSAPAPQGHHQISWEDISSGTFSHACEIFEKHQPCTVHVIKQLATPAPHKDELGDVIRRKKRPLEIVATEVVSILNFSHTIFACLLPTAQSILWFGCKVERPVFNFISHVGITQGWGTTYNLLARMANEAFEELAKLGQDWSVWLVCHGDNSQWVHKRREMRIGRENSMKIGFAVTACNAIDFDPSAADLDDHLGQVAQNLHAQLTTNSLRELVNFAHVETTLELQWLQVLTNYIPCLACYKSQFQTDEFKCFDIIYPFLETWHAQWTYLSLIYETHYGPMPLSEDPSHLGHSAVKINQKPLAKLSKVDYYPALYGAYTVLDARMLNCWRLKLVSNGDDLFEHFEKLTEADISTLDALRQHAHELHNQYSTQRAWVLAMQGGDAADRAGWVTGETWEPPVAHLELSKKQPSEQTVVSEGGGQSAAEQQDPPMRRERSTSSEKSEDSSASSSSKAGSSTGESEQGPFCGDRSLAQSILFMCDTMVSRDASHAVVSGDVGRLWEDMKMMFNFAGSSHSKYTTYMLEMICLLELESSSILRDIFLRNWLVNPSGKPGRTMEGDLFQEHLNHIKALLREADEDDEDGDLEDIEDLGGPTHGMVELSEHGEMIISIESTRGPNDWIMVGEAENNEAEELFDENTVVDADIDDYEYA</sequence>
<dbReference type="STRING" id="1077348.A0A2G8RWQ0"/>
<dbReference type="EMBL" id="AYKW01000045">
    <property type="protein sequence ID" value="PIL25940.1"/>
    <property type="molecule type" value="Genomic_DNA"/>
</dbReference>
<dbReference type="OrthoDB" id="2801423at2759"/>
<dbReference type="InterPro" id="IPR046496">
    <property type="entry name" value="DUF6589"/>
</dbReference>
<feature type="compositionally biased region" description="Basic and acidic residues" evidence="1">
    <location>
        <begin position="456"/>
        <end position="470"/>
    </location>
</feature>
<protein>
    <recommendedName>
        <fullName evidence="2">DUF6589 domain-containing protein</fullName>
    </recommendedName>
</protein>